<proteinExistence type="inferred from homology"/>
<dbReference type="SMART" id="SM00470">
    <property type="entry name" value="ParB"/>
    <property type="match status" value="1"/>
</dbReference>
<dbReference type="GO" id="GO:0005694">
    <property type="term" value="C:chromosome"/>
    <property type="evidence" value="ECO:0007669"/>
    <property type="project" value="TreeGrafter"/>
</dbReference>
<feature type="domain" description="ParB-like N-terminal" evidence="3">
    <location>
        <begin position="75"/>
        <end position="179"/>
    </location>
</feature>
<dbReference type="AlphaFoldDB" id="A0A239ILK3"/>
<dbReference type="Gene3D" id="1.10.10.2830">
    <property type="match status" value="1"/>
</dbReference>
<feature type="compositionally biased region" description="Acidic residues" evidence="2">
    <location>
        <begin position="745"/>
        <end position="758"/>
    </location>
</feature>
<evidence type="ECO:0000259" key="3">
    <source>
        <dbReference type="SMART" id="SM00470"/>
    </source>
</evidence>
<dbReference type="InterPro" id="IPR036086">
    <property type="entry name" value="ParB/Sulfiredoxin_sf"/>
</dbReference>
<dbReference type="PANTHER" id="PTHR33375:SF7">
    <property type="entry name" value="CHROMOSOME 2-PARTITIONING PROTEIN PARB-RELATED"/>
    <property type="match status" value="1"/>
</dbReference>
<evidence type="ECO:0000313" key="5">
    <source>
        <dbReference type="Proteomes" id="UP000198339"/>
    </source>
</evidence>
<evidence type="ECO:0000313" key="4">
    <source>
        <dbReference type="EMBL" id="SNS94429.1"/>
    </source>
</evidence>
<feature type="region of interest" description="Disordered" evidence="2">
    <location>
        <begin position="449"/>
        <end position="479"/>
    </location>
</feature>
<accession>A0A239ILK3</accession>
<evidence type="ECO:0000256" key="2">
    <source>
        <dbReference type="SAM" id="MobiDB-lite"/>
    </source>
</evidence>
<gene>
    <name evidence="4" type="ORF">SAMN06295955_10853</name>
</gene>
<dbReference type="NCBIfam" id="TIGR00180">
    <property type="entry name" value="parB_part"/>
    <property type="match status" value="1"/>
</dbReference>
<dbReference type="EMBL" id="FZPA01000008">
    <property type="protein sequence ID" value="SNS94429.1"/>
    <property type="molecule type" value="Genomic_DNA"/>
</dbReference>
<dbReference type="FunFam" id="3.90.1530.30:FF:000002">
    <property type="entry name" value="Chromosome partitioning protein ParB"/>
    <property type="match status" value="1"/>
</dbReference>
<dbReference type="CDD" id="cd16406">
    <property type="entry name" value="ParB_N_like"/>
    <property type="match status" value="1"/>
</dbReference>
<keyword evidence="5" id="KW-1185">Reference proteome</keyword>
<reference evidence="4 5" key="1">
    <citation type="submission" date="2017-06" db="EMBL/GenBank/DDBJ databases">
        <authorList>
            <person name="Kim H.J."/>
            <person name="Triplett B.A."/>
        </authorList>
    </citation>
    <scope>NUCLEOTIDE SEQUENCE [LARGE SCALE GENOMIC DNA]</scope>
    <source>
        <strain evidence="4 5">DS15</strain>
    </source>
</reference>
<dbReference type="SUPFAM" id="SSF109709">
    <property type="entry name" value="KorB DNA-binding domain-like"/>
    <property type="match status" value="1"/>
</dbReference>
<dbReference type="GO" id="GO:0003677">
    <property type="term" value="F:DNA binding"/>
    <property type="evidence" value="ECO:0007669"/>
    <property type="project" value="InterPro"/>
</dbReference>
<dbReference type="Proteomes" id="UP000198339">
    <property type="component" value="Unassembled WGS sequence"/>
</dbReference>
<dbReference type="FunFam" id="1.10.10.2830:FF:000001">
    <property type="entry name" value="Chromosome partitioning protein ParB"/>
    <property type="match status" value="1"/>
</dbReference>
<sequence>MPRVPAIPPIRFYASARLRPCVFPYRPGGSPPQRVRGLRPFSVTGFKPRERLSAPVAEYIPMATAVQKITLSASRDIPFNKLVLSQSNVRRVKAGVSIEELAEDIARRGLLQSLNVRPVLDADGGETGMFEIPAGGRRFRALELLAKKKRLARTAPVPCIVRETGTDISAEEDSLVENVQRAPLHPLDQFRAFQTLREQGLSEEEIAARFFVSLNIVKQRLKLVSVSEKLLELYADDAMTLEQLMAFTVSADPARQEQVWEAIEHSWSKEPYQIRRMLTENTVRASDRRVRFVTLEAYEEAGGAVMRDLFQDDDGGWVEDVPLLERLVADKLKAEAESIAGEGWKWIQVAADFPYGHTHGLRELTGTPIDLTDEERATRTALGEEYDRLESEYAEADELPDEVDERLGEIEAALESFEARPVAYHPAEVVRAGAFVSIAHDGRLSVDRGYVRPEDEAPVGSEETDAPGAGHPGSEDDATVQRTVITLGDESQDDDEEEDFIKPLPERLVTELTAHRTLALRDALAGNPHIAMTALLHKLVRDTFQHIAAPGCLEASVRHVFFPVQADDLKDSASAKAVEERQDAWKNDLPTDDDALWDRIDGLDETSRMALLAHCVSFGVNALYEKANPYGAGPTQHGVQQRIHEANRLARALGLDMVAIGWRPTVGNYLGRVTKPRILEAVREGAGEQAAQLIDHLKKGDMAKEAERLLADSGWLPEPLRLAPLDGDAADRPDDETEALPAFLADDDEAGELSEPDEPAAIAAE</sequence>
<comment type="similarity">
    <text evidence="1">Belongs to the ParB family.</text>
</comment>
<organism evidence="4 5">
    <name type="scientific">Sphingopyxis indica</name>
    <dbReference type="NCBI Taxonomy" id="436663"/>
    <lineage>
        <taxon>Bacteria</taxon>
        <taxon>Pseudomonadati</taxon>
        <taxon>Pseudomonadota</taxon>
        <taxon>Alphaproteobacteria</taxon>
        <taxon>Sphingomonadales</taxon>
        <taxon>Sphingomonadaceae</taxon>
        <taxon>Sphingopyxis</taxon>
    </lineage>
</organism>
<dbReference type="SUPFAM" id="SSF110849">
    <property type="entry name" value="ParB/Sulfiredoxin"/>
    <property type="match status" value="1"/>
</dbReference>
<feature type="region of interest" description="Disordered" evidence="2">
    <location>
        <begin position="722"/>
        <end position="765"/>
    </location>
</feature>
<dbReference type="Gene3D" id="3.90.1530.30">
    <property type="match status" value="1"/>
</dbReference>
<dbReference type="PANTHER" id="PTHR33375">
    <property type="entry name" value="CHROMOSOME-PARTITIONING PROTEIN PARB-RELATED"/>
    <property type="match status" value="1"/>
</dbReference>
<dbReference type="InterPro" id="IPR050336">
    <property type="entry name" value="Chromosome_partition/occlusion"/>
</dbReference>
<name>A0A239ILK3_9SPHN</name>
<dbReference type="Pfam" id="PF02195">
    <property type="entry name" value="ParB_N"/>
    <property type="match status" value="1"/>
</dbReference>
<dbReference type="InterPro" id="IPR004437">
    <property type="entry name" value="ParB/RepB/Spo0J"/>
</dbReference>
<protein>
    <submittedName>
        <fullName evidence="4">Chromosome partitioning protein, ParB family</fullName>
    </submittedName>
</protein>
<dbReference type="GO" id="GO:0007059">
    <property type="term" value="P:chromosome segregation"/>
    <property type="evidence" value="ECO:0007669"/>
    <property type="project" value="TreeGrafter"/>
</dbReference>
<evidence type="ECO:0000256" key="1">
    <source>
        <dbReference type="ARBA" id="ARBA00006295"/>
    </source>
</evidence>
<dbReference type="InterPro" id="IPR003115">
    <property type="entry name" value="ParB_N"/>
</dbReference>